<evidence type="ECO:0000256" key="13">
    <source>
        <dbReference type="PIRSR" id="PIRSR606262-2"/>
    </source>
</evidence>
<evidence type="ECO:0000256" key="12">
    <source>
        <dbReference type="PIRSR" id="PIRSR606262-1"/>
    </source>
</evidence>
<evidence type="ECO:0000256" key="11">
    <source>
        <dbReference type="ARBA" id="ARBA00049558"/>
    </source>
</evidence>
<evidence type="ECO:0000259" key="16">
    <source>
        <dbReference type="PROSITE" id="PS51747"/>
    </source>
</evidence>
<evidence type="ECO:0000256" key="15">
    <source>
        <dbReference type="RuleBase" id="RU364006"/>
    </source>
</evidence>
<comment type="similarity">
    <text evidence="3 15">Belongs to the cytidine and deoxycytidylate deaminase family.</text>
</comment>
<feature type="binding site" evidence="14">
    <location>
        <position position="53"/>
    </location>
    <ligand>
        <name>Zn(2+)</name>
        <dbReference type="ChEBI" id="CHEBI:29105"/>
        <note>catalytic</note>
    </ligand>
</feature>
<evidence type="ECO:0000256" key="8">
    <source>
        <dbReference type="ARBA" id="ARBA00022833"/>
    </source>
</evidence>
<evidence type="ECO:0000256" key="9">
    <source>
        <dbReference type="ARBA" id="ARBA00032005"/>
    </source>
</evidence>
<proteinExistence type="inferred from homology"/>
<name>A0AAT9FSG7_9BACT</name>
<evidence type="ECO:0000256" key="1">
    <source>
        <dbReference type="ARBA" id="ARBA00001947"/>
    </source>
</evidence>
<dbReference type="PROSITE" id="PS00903">
    <property type="entry name" value="CYT_DCMP_DEAMINASES_1"/>
    <property type="match status" value="1"/>
</dbReference>
<protein>
    <recommendedName>
        <fullName evidence="5 15">Cytidine deaminase</fullName>
        <ecNumber evidence="4 15">3.5.4.5</ecNumber>
    </recommendedName>
    <alternativeName>
        <fullName evidence="9 15">Cytidine aminohydrolase</fullName>
    </alternativeName>
</protein>
<feature type="binding site" evidence="13">
    <location>
        <begin position="42"/>
        <end position="48"/>
    </location>
    <ligand>
        <name>substrate</name>
    </ligand>
</feature>
<feature type="binding site" evidence="14">
    <location>
        <position position="87"/>
    </location>
    <ligand>
        <name>Zn(2+)</name>
        <dbReference type="ChEBI" id="CHEBI:29105"/>
        <note>catalytic</note>
    </ligand>
</feature>
<keyword evidence="6 14" id="KW-0479">Metal-binding</keyword>
<dbReference type="GO" id="GO:0042802">
    <property type="term" value="F:identical protein binding"/>
    <property type="evidence" value="ECO:0007669"/>
    <property type="project" value="UniProtKB-ARBA"/>
</dbReference>
<dbReference type="SUPFAM" id="SSF53927">
    <property type="entry name" value="Cytidine deaminase-like"/>
    <property type="match status" value="1"/>
</dbReference>
<dbReference type="PANTHER" id="PTHR11644:SF2">
    <property type="entry name" value="CYTIDINE DEAMINASE"/>
    <property type="match status" value="1"/>
</dbReference>
<keyword evidence="7 15" id="KW-0378">Hydrolase</keyword>
<evidence type="ECO:0000313" key="17">
    <source>
        <dbReference type="EMBL" id="BDS08933.1"/>
    </source>
</evidence>
<evidence type="ECO:0000256" key="3">
    <source>
        <dbReference type="ARBA" id="ARBA00006576"/>
    </source>
</evidence>
<comment type="catalytic activity">
    <reaction evidence="11 15">
        <text>cytidine + H2O + H(+) = uridine + NH4(+)</text>
        <dbReference type="Rhea" id="RHEA:16069"/>
        <dbReference type="ChEBI" id="CHEBI:15377"/>
        <dbReference type="ChEBI" id="CHEBI:15378"/>
        <dbReference type="ChEBI" id="CHEBI:16704"/>
        <dbReference type="ChEBI" id="CHEBI:17562"/>
        <dbReference type="ChEBI" id="CHEBI:28938"/>
        <dbReference type="EC" id="3.5.4.5"/>
    </reaction>
</comment>
<dbReference type="EC" id="3.5.4.5" evidence="4 15"/>
<dbReference type="GO" id="GO:0005829">
    <property type="term" value="C:cytosol"/>
    <property type="evidence" value="ECO:0007669"/>
    <property type="project" value="TreeGrafter"/>
</dbReference>
<evidence type="ECO:0000256" key="4">
    <source>
        <dbReference type="ARBA" id="ARBA00012783"/>
    </source>
</evidence>
<dbReference type="NCBIfam" id="TIGR01354">
    <property type="entry name" value="cyt_deam_tetra"/>
    <property type="match status" value="1"/>
</dbReference>
<organism evidence="17">
    <name type="scientific">Oceaniferula spumae</name>
    <dbReference type="NCBI Taxonomy" id="2979115"/>
    <lineage>
        <taxon>Bacteria</taxon>
        <taxon>Pseudomonadati</taxon>
        <taxon>Verrucomicrobiota</taxon>
        <taxon>Verrucomicrobiia</taxon>
        <taxon>Verrucomicrobiales</taxon>
        <taxon>Verrucomicrobiaceae</taxon>
        <taxon>Oceaniferula</taxon>
    </lineage>
</organism>
<dbReference type="FunFam" id="3.40.140.10:FF:000008">
    <property type="entry name" value="Cytidine deaminase"/>
    <property type="match status" value="1"/>
</dbReference>
<dbReference type="PROSITE" id="PS51747">
    <property type="entry name" value="CYT_DCMP_DEAMINASES_2"/>
    <property type="match status" value="1"/>
</dbReference>
<reference evidence="17" key="1">
    <citation type="submission" date="2024-07" db="EMBL/GenBank/DDBJ databases">
        <title>Complete genome sequence of Verrucomicrobiaceae bacterium NT6N.</title>
        <authorList>
            <person name="Huang C."/>
            <person name="Takami H."/>
            <person name="Hamasaki K."/>
        </authorList>
    </citation>
    <scope>NUCLEOTIDE SEQUENCE</scope>
    <source>
        <strain evidence="17">NT6N</strain>
    </source>
</reference>
<dbReference type="CDD" id="cd01283">
    <property type="entry name" value="cytidine_deaminase"/>
    <property type="match status" value="1"/>
</dbReference>
<dbReference type="InterPro" id="IPR006262">
    <property type="entry name" value="Cyt_deam_tetra"/>
</dbReference>
<dbReference type="AlphaFoldDB" id="A0AAT9FSG7"/>
<dbReference type="KEGG" id="osu:NT6N_39730"/>
<dbReference type="GO" id="GO:0072527">
    <property type="term" value="P:pyrimidine-containing compound metabolic process"/>
    <property type="evidence" value="ECO:0007669"/>
    <property type="project" value="UniProtKB-ARBA"/>
</dbReference>
<dbReference type="GO" id="GO:0004126">
    <property type="term" value="F:cytidine deaminase activity"/>
    <property type="evidence" value="ECO:0007669"/>
    <property type="project" value="UniProtKB-UniRule"/>
</dbReference>
<dbReference type="GO" id="GO:0055086">
    <property type="term" value="P:nucleobase-containing small molecule metabolic process"/>
    <property type="evidence" value="ECO:0007669"/>
    <property type="project" value="UniProtKB-ARBA"/>
</dbReference>
<dbReference type="Pfam" id="PF00383">
    <property type="entry name" value="dCMP_cyt_deam_1"/>
    <property type="match status" value="1"/>
</dbReference>
<gene>
    <name evidence="17" type="ORF">NT6N_39730</name>
</gene>
<evidence type="ECO:0000256" key="7">
    <source>
        <dbReference type="ARBA" id="ARBA00022801"/>
    </source>
</evidence>
<dbReference type="NCBIfam" id="NF004064">
    <property type="entry name" value="PRK05578.1"/>
    <property type="match status" value="1"/>
</dbReference>
<dbReference type="InterPro" id="IPR016192">
    <property type="entry name" value="APOBEC/CMP_deaminase_Zn-bd"/>
</dbReference>
<comment type="function">
    <text evidence="2 15">This enzyme scavenges exogenous and endogenous cytidine and 2'-deoxycytidine for UMP synthesis.</text>
</comment>
<evidence type="ECO:0000256" key="2">
    <source>
        <dbReference type="ARBA" id="ARBA00003949"/>
    </source>
</evidence>
<evidence type="ECO:0000256" key="5">
    <source>
        <dbReference type="ARBA" id="ARBA00018266"/>
    </source>
</evidence>
<comment type="catalytic activity">
    <reaction evidence="10 15">
        <text>2'-deoxycytidine + H2O + H(+) = 2'-deoxyuridine + NH4(+)</text>
        <dbReference type="Rhea" id="RHEA:13433"/>
        <dbReference type="ChEBI" id="CHEBI:15377"/>
        <dbReference type="ChEBI" id="CHEBI:15378"/>
        <dbReference type="ChEBI" id="CHEBI:15698"/>
        <dbReference type="ChEBI" id="CHEBI:16450"/>
        <dbReference type="ChEBI" id="CHEBI:28938"/>
        <dbReference type="EC" id="3.5.4.5"/>
    </reaction>
</comment>
<keyword evidence="8 14" id="KW-0862">Zinc</keyword>
<dbReference type="Gene3D" id="3.40.140.10">
    <property type="entry name" value="Cytidine Deaminase, domain 2"/>
    <property type="match status" value="1"/>
</dbReference>
<dbReference type="PANTHER" id="PTHR11644">
    <property type="entry name" value="CYTIDINE DEAMINASE"/>
    <property type="match status" value="1"/>
</dbReference>
<comment type="cofactor">
    <cofactor evidence="1 14 15">
        <name>Zn(2+)</name>
        <dbReference type="ChEBI" id="CHEBI:29105"/>
    </cofactor>
</comment>
<dbReference type="GO" id="GO:0008270">
    <property type="term" value="F:zinc ion binding"/>
    <property type="evidence" value="ECO:0007669"/>
    <property type="project" value="UniProtKB-UniRule"/>
</dbReference>
<feature type="binding site" evidence="14">
    <location>
        <position position="84"/>
    </location>
    <ligand>
        <name>Zn(2+)</name>
        <dbReference type="ChEBI" id="CHEBI:29105"/>
        <note>catalytic</note>
    </ligand>
</feature>
<dbReference type="InterPro" id="IPR002125">
    <property type="entry name" value="CMP_dCMP_dom"/>
</dbReference>
<accession>A0AAT9FSG7</accession>
<evidence type="ECO:0000256" key="6">
    <source>
        <dbReference type="ARBA" id="ARBA00022723"/>
    </source>
</evidence>
<dbReference type="InterPro" id="IPR016193">
    <property type="entry name" value="Cytidine_deaminase-like"/>
</dbReference>
<evidence type="ECO:0000256" key="10">
    <source>
        <dbReference type="ARBA" id="ARBA00049252"/>
    </source>
</evidence>
<feature type="domain" description="CMP/dCMP-type deaminase" evidence="16">
    <location>
        <begin position="1"/>
        <end position="126"/>
    </location>
</feature>
<feature type="active site" description="Proton donor" evidence="12">
    <location>
        <position position="55"/>
    </location>
</feature>
<evidence type="ECO:0000256" key="14">
    <source>
        <dbReference type="PIRSR" id="PIRSR606262-3"/>
    </source>
</evidence>
<dbReference type="InterPro" id="IPR050202">
    <property type="entry name" value="Cyt/Deoxycyt_deaminase"/>
</dbReference>
<dbReference type="EMBL" id="AP026866">
    <property type="protein sequence ID" value="BDS08933.1"/>
    <property type="molecule type" value="Genomic_DNA"/>
</dbReference>
<sequence>MTASELLKLASEARKSAYAPYSKFLVGAALLSDNGTVFTGCNVENASYGLTNCAERTAVFTAISEGVRNFSAIAISLLGGGSPCGACRQVLNEFNPCMKIYLGDENGQLVRETTLDVMLPDAFGPENLS</sequence>